<protein>
    <submittedName>
        <fullName evidence="2">Uncharacterized protein</fullName>
    </submittedName>
</protein>
<name>A0A2T9Y5N9_9FUNG</name>
<keyword evidence="1" id="KW-0812">Transmembrane</keyword>
<evidence type="ECO:0000313" key="3">
    <source>
        <dbReference type="Proteomes" id="UP000245699"/>
    </source>
</evidence>
<dbReference type="EMBL" id="MBFT01000712">
    <property type="protein sequence ID" value="PVU87656.1"/>
    <property type="molecule type" value="Genomic_DNA"/>
</dbReference>
<dbReference type="AlphaFoldDB" id="A0A2T9Y5N9"/>
<keyword evidence="3" id="KW-1185">Reference proteome</keyword>
<organism evidence="2 3">
    <name type="scientific">Furculomyces boomerangus</name>
    <dbReference type="NCBI Taxonomy" id="61424"/>
    <lineage>
        <taxon>Eukaryota</taxon>
        <taxon>Fungi</taxon>
        <taxon>Fungi incertae sedis</taxon>
        <taxon>Zoopagomycota</taxon>
        <taxon>Kickxellomycotina</taxon>
        <taxon>Harpellomycetes</taxon>
        <taxon>Harpellales</taxon>
        <taxon>Harpellaceae</taxon>
        <taxon>Furculomyces</taxon>
    </lineage>
</organism>
<feature type="transmembrane region" description="Helical" evidence="1">
    <location>
        <begin position="127"/>
        <end position="145"/>
    </location>
</feature>
<sequence length="180" mass="21055">MTDNQADELLPLTASSSPDKEDGLIIQRSTMWFIFRMLLRAFIFMEMTIFMNSKTLSFSLEYGSERLSFNYSRTTYDIFTGAFAIRFLFMLVPSFLGLCAAIFFLYKLSKKETKNLATLDHYLSASNMITVALYTWLFFYVGYVRNNSSGIFYWTVMATLAFLTYRNGRKIRNQYQHETV</sequence>
<keyword evidence="1" id="KW-0472">Membrane</keyword>
<gene>
    <name evidence="2" type="ORF">BB559_005943</name>
</gene>
<evidence type="ECO:0000256" key="1">
    <source>
        <dbReference type="SAM" id="Phobius"/>
    </source>
</evidence>
<reference evidence="2 3" key="1">
    <citation type="journal article" date="2018" name="MBio">
        <title>Comparative Genomics Reveals the Core Gene Toolbox for the Fungus-Insect Symbiosis.</title>
        <authorList>
            <person name="Wang Y."/>
            <person name="Stata M."/>
            <person name="Wang W."/>
            <person name="Stajich J.E."/>
            <person name="White M.M."/>
            <person name="Moncalvo J.M."/>
        </authorList>
    </citation>
    <scope>NUCLEOTIDE SEQUENCE [LARGE SCALE GENOMIC DNA]</scope>
    <source>
        <strain evidence="2 3">AUS-77-4</strain>
    </source>
</reference>
<accession>A0A2T9Y5N9</accession>
<feature type="transmembrane region" description="Helical" evidence="1">
    <location>
        <begin position="37"/>
        <end position="58"/>
    </location>
</feature>
<feature type="transmembrane region" description="Helical" evidence="1">
    <location>
        <begin position="78"/>
        <end position="106"/>
    </location>
</feature>
<keyword evidence="1" id="KW-1133">Transmembrane helix</keyword>
<dbReference type="Proteomes" id="UP000245699">
    <property type="component" value="Unassembled WGS sequence"/>
</dbReference>
<comment type="caution">
    <text evidence="2">The sequence shown here is derived from an EMBL/GenBank/DDBJ whole genome shotgun (WGS) entry which is preliminary data.</text>
</comment>
<proteinExistence type="predicted"/>
<feature type="transmembrane region" description="Helical" evidence="1">
    <location>
        <begin position="151"/>
        <end position="168"/>
    </location>
</feature>
<evidence type="ECO:0000313" key="2">
    <source>
        <dbReference type="EMBL" id="PVU87656.1"/>
    </source>
</evidence>